<evidence type="ECO:0000313" key="2">
    <source>
        <dbReference type="EMBL" id="VDN60643.1"/>
    </source>
</evidence>
<dbReference type="EMBL" id="UYYG01001229">
    <property type="protein sequence ID" value="VDN60643.1"/>
    <property type="molecule type" value="Genomic_DNA"/>
</dbReference>
<protein>
    <submittedName>
        <fullName evidence="5">Aldo_ket_red domain-containing protein</fullName>
    </submittedName>
</protein>
<accession>A0A0N4UMM8</accession>
<proteinExistence type="predicted"/>
<dbReference type="PRINTS" id="PR00069">
    <property type="entry name" value="ALDKETRDTASE"/>
</dbReference>
<dbReference type="Pfam" id="PF00248">
    <property type="entry name" value="Aldo_ket_red"/>
    <property type="match status" value="2"/>
</dbReference>
<dbReference type="PROSITE" id="PS00063">
    <property type="entry name" value="ALDOKETO_REDUCTASE_3"/>
    <property type="match status" value="1"/>
</dbReference>
<dbReference type="WBParaSite" id="DME_0000911201-mRNA-1">
    <property type="protein sequence ID" value="DME_0000911201-mRNA-1"/>
    <property type="gene ID" value="DME_0000911201"/>
</dbReference>
<dbReference type="SUPFAM" id="SSF51430">
    <property type="entry name" value="NAD(P)-linked oxidoreductase"/>
    <property type="match status" value="1"/>
</dbReference>
<dbReference type="InterPro" id="IPR023210">
    <property type="entry name" value="NADP_OxRdtase_dom"/>
</dbReference>
<sequence length="337" mass="38360">MKNSLGTTHSGGYHHNSVVYALKDCSYRMIDTAKRYGVERQIGLAIKESGIPRSSIFLATKLWPVDLGNSATHMACKRSCELLGTDYLDLYMIHLPVVPNWFTKPREIQEETWRALEHLYDEGILFNSLSSIMMYNSLNLVNHIEFFSGSIKAIGVSNYSENDLDELLEYCSIKPHVNQCEFHVCYNNKLLIEYCRDEKIVFTGYCPLAKGTILNEEVINAIAKKHNKSAAQICIKWSVQQGIPAIPKSRKFERIAENCQIFDFLLDYEDFNLLSTLPSKKVIRLHNLQEKFLYSDGYKLQEQPLSIPELPNYINDFSGSDPSFLSTSLSNSTGLVA</sequence>
<reference evidence="5" key="1">
    <citation type="submission" date="2017-02" db="UniProtKB">
        <authorList>
            <consortium name="WormBaseParasite"/>
        </authorList>
    </citation>
    <scope>IDENTIFICATION</scope>
</reference>
<dbReference type="PANTHER" id="PTHR43827">
    <property type="entry name" value="2,5-DIKETO-D-GLUCONIC ACID REDUCTASE"/>
    <property type="match status" value="1"/>
</dbReference>
<dbReference type="Proteomes" id="UP000274756">
    <property type="component" value="Unassembled WGS sequence"/>
</dbReference>
<dbReference type="GO" id="GO:0016491">
    <property type="term" value="F:oxidoreductase activity"/>
    <property type="evidence" value="ECO:0007669"/>
    <property type="project" value="InterPro"/>
</dbReference>
<feature type="domain" description="NADP-dependent oxidoreductase" evidence="1">
    <location>
        <begin position="18"/>
        <end position="124"/>
    </location>
</feature>
<dbReference type="PANTHER" id="PTHR43827:SF10">
    <property type="entry name" value="ZGC:110366"/>
    <property type="match status" value="1"/>
</dbReference>
<dbReference type="STRING" id="318479.A0A0N4UMM8"/>
<reference evidence="2 4" key="2">
    <citation type="submission" date="2018-11" db="EMBL/GenBank/DDBJ databases">
        <authorList>
            <consortium name="Pathogen Informatics"/>
        </authorList>
    </citation>
    <scope>NUCLEOTIDE SEQUENCE [LARGE SCALE GENOMIC DNA]</scope>
</reference>
<dbReference type="InterPro" id="IPR018170">
    <property type="entry name" value="Aldo/ket_reductase_CS"/>
</dbReference>
<name>A0A0N4UMM8_DRAME</name>
<evidence type="ECO:0000313" key="5">
    <source>
        <dbReference type="WBParaSite" id="DME_0000911201-mRNA-1"/>
    </source>
</evidence>
<dbReference type="Gene3D" id="3.20.20.100">
    <property type="entry name" value="NADP-dependent oxidoreductase domain"/>
    <property type="match status" value="1"/>
</dbReference>
<gene>
    <name evidence="2" type="ORF">DME_LOCUS10616</name>
</gene>
<dbReference type="InterPro" id="IPR036812">
    <property type="entry name" value="NAD(P)_OxRdtase_dom_sf"/>
</dbReference>
<feature type="domain" description="NADP-dependent oxidoreductase" evidence="1">
    <location>
        <begin position="148"/>
        <end position="274"/>
    </location>
</feature>
<dbReference type="OrthoDB" id="416253at2759"/>
<dbReference type="Proteomes" id="UP000038040">
    <property type="component" value="Unplaced"/>
</dbReference>
<evidence type="ECO:0000313" key="3">
    <source>
        <dbReference type="Proteomes" id="UP000038040"/>
    </source>
</evidence>
<dbReference type="AlphaFoldDB" id="A0A0N4UMM8"/>
<organism evidence="3 5">
    <name type="scientific">Dracunculus medinensis</name>
    <name type="common">Guinea worm</name>
    <dbReference type="NCBI Taxonomy" id="318479"/>
    <lineage>
        <taxon>Eukaryota</taxon>
        <taxon>Metazoa</taxon>
        <taxon>Ecdysozoa</taxon>
        <taxon>Nematoda</taxon>
        <taxon>Chromadorea</taxon>
        <taxon>Rhabditida</taxon>
        <taxon>Spirurina</taxon>
        <taxon>Dracunculoidea</taxon>
        <taxon>Dracunculidae</taxon>
        <taxon>Dracunculus</taxon>
    </lineage>
</organism>
<keyword evidence="4" id="KW-1185">Reference proteome</keyword>
<dbReference type="InterPro" id="IPR020471">
    <property type="entry name" value="AKR"/>
</dbReference>
<evidence type="ECO:0000313" key="4">
    <source>
        <dbReference type="Proteomes" id="UP000274756"/>
    </source>
</evidence>
<evidence type="ECO:0000259" key="1">
    <source>
        <dbReference type="Pfam" id="PF00248"/>
    </source>
</evidence>